<dbReference type="InterPro" id="IPR011990">
    <property type="entry name" value="TPR-like_helical_dom_sf"/>
</dbReference>
<dbReference type="InterPro" id="IPR019734">
    <property type="entry name" value="TPR_rpt"/>
</dbReference>
<keyword evidence="1" id="KW-0802">TPR repeat</keyword>
<dbReference type="SMART" id="SM00028">
    <property type="entry name" value="TPR"/>
    <property type="match status" value="7"/>
</dbReference>
<evidence type="ECO:0000313" key="2">
    <source>
        <dbReference type="EMBL" id="MBK9718434.1"/>
    </source>
</evidence>
<sequence length="503" mass="58404">MMLSAIESRGIEEDVLAKVDTNTRRIYALFKSTLKEKIFLEPANACAEAYYQQLILEPKLERLHSTMKRNYATALQDDAQQVLNTLLKTGLTKEVLRKSRSRSIYRNYPIYLERAAALLGEQHYMFKTLMARKFFFEGKIQPTPELRQSFYHQALSWQPDLPHVLCDMITVFNASQEDSAVYYAAKASALIPTWVLPYILLSEFYEFRMGNPEKVEKVLDNAIKVDSNSVYLWYVIAGFYANHGRYAESEKWFLKTIDATANDVCFPCAHNELGVLYTDMNRLKDAEEQFKKALQLDSNFGHAYSGMGLVYMRTQRPEEAEKYYMKALELDPEDGPTHYNLGDLYLITGRFDQSEKHLKKALLNNRQNPFIYEVLGRLYTETKKYSESEQMFRNAIELDANYGKAYSGLGIVYLSTNKLDEAEKAFKKGIVADPKDIDLRYNLACVYNLKGETDQAFDALEQAFQAGFNDYDWIQQDEDLSNLRKQTQRWNAMMKKYFPEKVK</sequence>
<dbReference type="PANTHER" id="PTHR12558:SF13">
    <property type="entry name" value="CELL DIVISION CYCLE PROTEIN 27 HOMOLOG"/>
    <property type="match status" value="1"/>
</dbReference>
<reference evidence="2 3" key="1">
    <citation type="submission" date="2020-10" db="EMBL/GenBank/DDBJ databases">
        <title>Connecting structure to function with the recovery of over 1000 high-quality activated sludge metagenome-assembled genomes encoding full-length rRNA genes using long-read sequencing.</title>
        <authorList>
            <person name="Singleton C.M."/>
            <person name="Petriglieri F."/>
            <person name="Kristensen J.M."/>
            <person name="Kirkegaard R.H."/>
            <person name="Michaelsen T.Y."/>
            <person name="Andersen M.H."/>
            <person name="Karst S.M."/>
            <person name="Dueholm M.S."/>
            <person name="Nielsen P.H."/>
            <person name="Albertsen M."/>
        </authorList>
    </citation>
    <scope>NUCLEOTIDE SEQUENCE [LARGE SCALE GENOMIC DNA]</scope>
    <source>
        <strain evidence="2">Ribe_18-Q3-R11-54_BAT3C.373</strain>
    </source>
</reference>
<proteinExistence type="predicted"/>
<evidence type="ECO:0000313" key="3">
    <source>
        <dbReference type="Proteomes" id="UP000808349"/>
    </source>
</evidence>
<accession>A0A9D7XDY2</accession>
<dbReference type="Gene3D" id="1.25.40.10">
    <property type="entry name" value="Tetratricopeptide repeat domain"/>
    <property type="match status" value="3"/>
</dbReference>
<protein>
    <submittedName>
        <fullName evidence="2">Tetratricopeptide repeat protein</fullName>
    </submittedName>
</protein>
<dbReference type="Pfam" id="PF13432">
    <property type="entry name" value="TPR_16"/>
    <property type="match status" value="1"/>
</dbReference>
<dbReference type="AlphaFoldDB" id="A0A9D7XDY2"/>
<dbReference type="PROSITE" id="PS50005">
    <property type="entry name" value="TPR"/>
    <property type="match status" value="5"/>
</dbReference>
<dbReference type="SUPFAM" id="SSF81901">
    <property type="entry name" value="HCP-like"/>
    <property type="match status" value="1"/>
</dbReference>
<dbReference type="NCBIfam" id="NF047558">
    <property type="entry name" value="TPR_END_plus"/>
    <property type="match status" value="1"/>
</dbReference>
<evidence type="ECO:0000256" key="1">
    <source>
        <dbReference type="PROSITE-ProRule" id="PRU00339"/>
    </source>
</evidence>
<feature type="repeat" description="TPR" evidence="1">
    <location>
        <begin position="403"/>
        <end position="436"/>
    </location>
</feature>
<dbReference type="PANTHER" id="PTHR12558">
    <property type="entry name" value="CELL DIVISION CYCLE 16,23,27"/>
    <property type="match status" value="1"/>
</dbReference>
<dbReference type="Pfam" id="PF00515">
    <property type="entry name" value="TPR_1"/>
    <property type="match status" value="1"/>
</dbReference>
<dbReference type="PROSITE" id="PS50293">
    <property type="entry name" value="TPR_REGION"/>
    <property type="match status" value="1"/>
</dbReference>
<feature type="repeat" description="TPR" evidence="1">
    <location>
        <begin position="301"/>
        <end position="334"/>
    </location>
</feature>
<feature type="repeat" description="TPR" evidence="1">
    <location>
        <begin position="369"/>
        <end position="402"/>
    </location>
</feature>
<dbReference type="SUPFAM" id="SSF48452">
    <property type="entry name" value="TPR-like"/>
    <property type="match status" value="1"/>
</dbReference>
<name>A0A9D7XDY2_9BACT</name>
<dbReference type="Pfam" id="PF13424">
    <property type="entry name" value="TPR_12"/>
    <property type="match status" value="1"/>
</dbReference>
<organism evidence="2 3">
    <name type="scientific">Candidatus Defluviibacterium haderslevense</name>
    <dbReference type="NCBI Taxonomy" id="2981993"/>
    <lineage>
        <taxon>Bacteria</taxon>
        <taxon>Pseudomonadati</taxon>
        <taxon>Bacteroidota</taxon>
        <taxon>Saprospiria</taxon>
        <taxon>Saprospirales</taxon>
        <taxon>Saprospiraceae</taxon>
        <taxon>Candidatus Defluviibacterium</taxon>
    </lineage>
</organism>
<feature type="repeat" description="TPR" evidence="1">
    <location>
        <begin position="335"/>
        <end position="368"/>
    </location>
</feature>
<dbReference type="Proteomes" id="UP000808349">
    <property type="component" value="Unassembled WGS sequence"/>
</dbReference>
<gene>
    <name evidence="2" type="ORF">IPO85_13175</name>
</gene>
<comment type="caution">
    <text evidence="2">The sequence shown here is derived from an EMBL/GenBank/DDBJ whole genome shotgun (WGS) entry which is preliminary data.</text>
</comment>
<dbReference type="EMBL" id="JADKFW010000010">
    <property type="protein sequence ID" value="MBK9718434.1"/>
    <property type="molecule type" value="Genomic_DNA"/>
</dbReference>
<dbReference type="Pfam" id="PF14559">
    <property type="entry name" value="TPR_19"/>
    <property type="match status" value="1"/>
</dbReference>
<feature type="repeat" description="TPR" evidence="1">
    <location>
        <begin position="267"/>
        <end position="300"/>
    </location>
</feature>